<dbReference type="SUPFAM" id="SSF46689">
    <property type="entry name" value="Homeodomain-like"/>
    <property type="match status" value="1"/>
</dbReference>
<evidence type="ECO:0000256" key="4">
    <source>
        <dbReference type="ARBA" id="ARBA00023155"/>
    </source>
</evidence>
<dbReference type="CDD" id="cd00086">
    <property type="entry name" value="homeodomain"/>
    <property type="match status" value="1"/>
</dbReference>
<dbReference type="PANTHER" id="PTHR24338:SF0">
    <property type="entry name" value="MUSCLE SEGMENTATION HOMEOBOX"/>
    <property type="match status" value="1"/>
</dbReference>
<dbReference type="Proteomes" id="UP001168821">
    <property type="component" value="Unassembled WGS sequence"/>
</dbReference>
<evidence type="ECO:0000256" key="2">
    <source>
        <dbReference type="ARBA" id="ARBA00022473"/>
    </source>
</evidence>
<keyword evidence="5 7" id="KW-0539">Nucleus</keyword>
<dbReference type="InterPro" id="IPR001356">
    <property type="entry name" value="HD"/>
</dbReference>
<dbReference type="PROSITE" id="PS50071">
    <property type="entry name" value="HOMEOBOX_2"/>
    <property type="match status" value="1"/>
</dbReference>
<comment type="caution">
    <text evidence="11">The sequence shown here is derived from an EMBL/GenBank/DDBJ whole genome shotgun (WGS) entry which is preliminary data.</text>
</comment>
<dbReference type="Pfam" id="PF00046">
    <property type="entry name" value="Homeodomain"/>
    <property type="match status" value="1"/>
</dbReference>
<evidence type="ECO:0000313" key="12">
    <source>
        <dbReference type="Proteomes" id="UP001168821"/>
    </source>
</evidence>
<sequence length="324" mass="35874">MTFMLKQSESAQSMTIQSLDSLDTKSDTMQNDKNQQLTSKNGHISFSVASLLADTRPSSTNNSTPPPQNHSSDEEYDSNQEDSIVDVEDLNSDSKEEGSKEDLLQQRERDFAKEAVLSQGPIRPTPFSALAAAVYQAAHPNWSHQGLVNPFAGPGPMFQGPTPFGVPSLNSVDSNGEPPKLKCNLRKHKPNRKPRTPFTTQQLLALEKKFRDKQYLSIAERAEFSSSLRLTETQVKIWFQNRRAKAKRLQEAEIEKLKMASLSRHPHPLYPHPALQGYFPPGAHPLASLLGARPPMGHLGLIPQPPPHLTSPQGAIRSPSPHMS</sequence>
<keyword evidence="4 7" id="KW-0371">Homeobox</keyword>
<dbReference type="GO" id="GO:0005634">
    <property type="term" value="C:nucleus"/>
    <property type="evidence" value="ECO:0007669"/>
    <property type="project" value="UniProtKB-SubCell"/>
</dbReference>
<feature type="compositionally biased region" description="Polar residues" evidence="9">
    <location>
        <begin position="1"/>
        <end position="48"/>
    </location>
</feature>
<feature type="region of interest" description="Disordered" evidence="9">
    <location>
        <begin position="1"/>
        <end position="81"/>
    </location>
</feature>
<dbReference type="InterPro" id="IPR009057">
    <property type="entry name" value="Homeodomain-like_sf"/>
</dbReference>
<dbReference type="InterPro" id="IPR020479">
    <property type="entry name" value="HD_metazoa"/>
</dbReference>
<dbReference type="InterPro" id="IPR017970">
    <property type="entry name" value="Homeobox_CS"/>
</dbReference>
<dbReference type="GO" id="GO:0000981">
    <property type="term" value="F:DNA-binding transcription factor activity, RNA polymerase II-specific"/>
    <property type="evidence" value="ECO:0007669"/>
    <property type="project" value="InterPro"/>
</dbReference>
<keyword evidence="12" id="KW-1185">Reference proteome</keyword>
<evidence type="ECO:0000256" key="1">
    <source>
        <dbReference type="ARBA" id="ARBA00004123"/>
    </source>
</evidence>
<proteinExistence type="inferred from homology"/>
<keyword evidence="2" id="KW-0217">Developmental protein</keyword>
<evidence type="ECO:0000256" key="7">
    <source>
        <dbReference type="PROSITE-ProRule" id="PRU00108"/>
    </source>
</evidence>
<evidence type="ECO:0000256" key="8">
    <source>
        <dbReference type="RuleBase" id="RU000682"/>
    </source>
</evidence>
<dbReference type="GO" id="GO:0000977">
    <property type="term" value="F:RNA polymerase II transcription regulatory region sequence-specific DNA binding"/>
    <property type="evidence" value="ECO:0007669"/>
    <property type="project" value="TreeGrafter"/>
</dbReference>
<dbReference type="Gene3D" id="1.10.10.60">
    <property type="entry name" value="Homeodomain-like"/>
    <property type="match status" value="1"/>
</dbReference>
<dbReference type="GO" id="GO:0048598">
    <property type="term" value="P:embryonic morphogenesis"/>
    <property type="evidence" value="ECO:0007669"/>
    <property type="project" value="TreeGrafter"/>
</dbReference>
<evidence type="ECO:0000313" key="11">
    <source>
        <dbReference type="EMBL" id="KAJ3643110.1"/>
    </source>
</evidence>
<dbReference type="PRINTS" id="PR00024">
    <property type="entry name" value="HOMEOBOX"/>
</dbReference>
<gene>
    <name evidence="11" type="ORF">Zmor_025842</name>
</gene>
<feature type="DNA-binding region" description="Homeobox" evidence="7">
    <location>
        <begin position="191"/>
        <end position="250"/>
    </location>
</feature>
<feature type="domain" description="Homeobox" evidence="10">
    <location>
        <begin position="189"/>
        <end position="249"/>
    </location>
</feature>
<dbReference type="SMART" id="SM00389">
    <property type="entry name" value="HOX"/>
    <property type="match status" value="1"/>
</dbReference>
<dbReference type="AlphaFoldDB" id="A0AA38HSW9"/>
<dbReference type="PROSITE" id="PS00027">
    <property type="entry name" value="HOMEOBOX_1"/>
    <property type="match status" value="1"/>
</dbReference>
<keyword evidence="3 7" id="KW-0238">DNA-binding</keyword>
<feature type="region of interest" description="Disordered" evidence="9">
    <location>
        <begin position="302"/>
        <end position="324"/>
    </location>
</feature>
<comment type="similarity">
    <text evidence="6">Belongs to the Msh homeobox family.</text>
</comment>
<name>A0AA38HSW9_9CUCU</name>
<evidence type="ECO:0000256" key="5">
    <source>
        <dbReference type="ARBA" id="ARBA00023242"/>
    </source>
</evidence>
<dbReference type="InterPro" id="IPR050674">
    <property type="entry name" value="Msh_Homeobox_Regulators"/>
</dbReference>
<accession>A0AA38HSW9</accession>
<dbReference type="EMBL" id="JALNTZ010000008">
    <property type="protein sequence ID" value="KAJ3643110.1"/>
    <property type="molecule type" value="Genomic_DNA"/>
</dbReference>
<evidence type="ECO:0000256" key="9">
    <source>
        <dbReference type="SAM" id="MobiDB-lite"/>
    </source>
</evidence>
<evidence type="ECO:0000256" key="3">
    <source>
        <dbReference type="ARBA" id="ARBA00023125"/>
    </source>
</evidence>
<evidence type="ECO:0000259" key="10">
    <source>
        <dbReference type="PROSITE" id="PS50071"/>
    </source>
</evidence>
<evidence type="ECO:0000256" key="6">
    <source>
        <dbReference type="ARBA" id="ARBA00038425"/>
    </source>
</evidence>
<reference evidence="11" key="1">
    <citation type="journal article" date="2023" name="G3 (Bethesda)">
        <title>Whole genome assemblies of Zophobas morio and Tenebrio molitor.</title>
        <authorList>
            <person name="Kaur S."/>
            <person name="Stinson S.A."/>
            <person name="diCenzo G.C."/>
        </authorList>
    </citation>
    <scope>NUCLEOTIDE SEQUENCE</scope>
    <source>
        <strain evidence="11">QUZm001</strain>
    </source>
</reference>
<comment type="subcellular location">
    <subcellularLocation>
        <location evidence="1 7 8">Nucleus</location>
    </subcellularLocation>
</comment>
<protein>
    <recommendedName>
        <fullName evidence="10">Homeobox domain-containing protein</fullName>
    </recommendedName>
</protein>
<dbReference type="PANTHER" id="PTHR24338">
    <property type="entry name" value="HOMEOBOX PROTEIN MSX"/>
    <property type="match status" value="1"/>
</dbReference>
<organism evidence="11 12">
    <name type="scientific">Zophobas morio</name>
    <dbReference type="NCBI Taxonomy" id="2755281"/>
    <lineage>
        <taxon>Eukaryota</taxon>
        <taxon>Metazoa</taxon>
        <taxon>Ecdysozoa</taxon>
        <taxon>Arthropoda</taxon>
        <taxon>Hexapoda</taxon>
        <taxon>Insecta</taxon>
        <taxon>Pterygota</taxon>
        <taxon>Neoptera</taxon>
        <taxon>Endopterygota</taxon>
        <taxon>Coleoptera</taxon>
        <taxon>Polyphaga</taxon>
        <taxon>Cucujiformia</taxon>
        <taxon>Tenebrionidae</taxon>
        <taxon>Zophobas</taxon>
    </lineage>
</organism>